<evidence type="ECO:0000256" key="5">
    <source>
        <dbReference type="ARBA" id="ARBA00017242"/>
    </source>
</evidence>
<keyword evidence="16" id="KW-1185">Reference proteome</keyword>
<dbReference type="SUPFAM" id="SSF51230">
    <property type="entry name" value="Single hybrid motif"/>
    <property type="match status" value="1"/>
</dbReference>
<dbReference type="SUPFAM" id="SSF51246">
    <property type="entry name" value="Rudiment single hybrid motif"/>
    <property type="match status" value="1"/>
</dbReference>
<dbReference type="InterPro" id="IPR016185">
    <property type="entry name" value="PreATP-grasp_dom_sf"/>
</dbReference>
<dbReference type="PROSITE" id="PS00866">
    <property type="entry name" value="CPSASE_1"/>
    <property type="match status" value="1"/>
</dbReference>
<comment type="function">
    <text evidence="2">This protein is a component of the acetyl coenzyme A carboxylase complex; first, biotin carboxylase catalyzes the carboxylation of the carrier protein and then the transcarboxylase transfers the carboxyl group to form malonyl-CoA.</text>
</comment>
<dbReference type="InterPro" id="IPR011053">
    <property type="entry name" value="Single_hybrid_motif"/>
</dbReference>
<name>A0A839URV4_9GAMM</name>
<dbReference type="InterPro" id="IPR005479">
    <property type="entry name" value="CPAse_ATP-bd"/>
</dbReference>
<dbReference type="PANTHER" id="PTHR18866">
    <property type="entry name" value="CARBOXYLASE:PYRUVATE/ACETYL-COA/PROPIONYL-COA CARBOXYLASE"/>
    <property type="match status" value="1"/>
</dbReference>
<dbReference type="InterPro" id="IPR000089">
    <property type="entry name" value="Biotin_lipoyl"/>
</dbReference>
<evidence type="ECO:0000256" key="6">
    <source>
        <dbReference type="ARBA" id="ARBA00022598"/>
    </source>
</evidence>
<dbReference type="FunFam" id="3.30.470.20:FF:000028">
    <property type="entry name" value="Methylcrotonoyl-CoA carboxylase subunit alpha, mitochondrial"/>
    <property type="match status" value="1"/>
</dbReference>
<protein>
    <recommendedName>
        <fullName evidence="5">Biotin carboxylase</fullName>
    </recommendedName>
    <alternativeName>
        <fullName evidence="10">Acetyl-coenzyme A carboxylase biotin carboxylase subunit A</fullName>
    </alternativeName>
</protein>
<sequence>MTNRKIQRLLVANRGEIACRIFRTAKAMGMHTIAVFSDADANARHVKMAHECHRLGTSTATDSYLNIQAIVQAAKVSGADAVHPGYGFLSENHALAQALDQAGIIFIGPSSNAIELMGDKRRAKQFVARAGVPLLPGFSEENASNDQLINAAQEIGFPLMVKAAHGGGGRGMRLVLAAEQLAAAIDSARAEARNAFGSDALLIERALTQPRHIEIQIFSDQHGQCVYLGERDCSVQRRHQKVIEEAPAVDLPAPLRQAMGEAAVRIALSCDYVGAGTVEFLVEQEQFYFLEMNTRLQVEHPVTEAIYGVDLVQWQLQIAQGAPLPKTQQQLVPRGHAIEVRLYAEDPAQNFMPQIGRMALWQSLEQAHQRTDHMLFNGAEITQWYDPLLAKLIAWGESRDAAIQQLCNQIDATIALGVNHNLGFLRRICTHPGFTEAPPTTQFLITYDIARPSEAAMTQARAAACLYAFTRAQPNNKSHHALSQLSHAKQQRWLHNGAGFQATLDARQWCNGTLILHLNDEQALHLERCSYTDNQISFTLDHQCIHAFVGHNEHQIFVQLKSDHYTFERNKLITNADTASASGNLNAPMDGQVLAILCESGQVVNAGDTLLLLEAMKMELPIKATATGEATLMCQVGDQVRQGQCLVNIAPAPENCAAPSDHMQQTKTAFKSTVGK</sequence>
<dbReference type="GO" id="GO:0005524">
    <property type="term" value="F:ATP binding"/>
    <property type="evidence" value="ECO:0007669"/>
    <property type="project" value="UniProtKB-UniRule"/>
</dbReference>
<dbReference type="GO" id="GO:0046872">
    <property type="term" value="F:metal ion binding"/>
    <property type="evidence" value="ECO:0007669"/>
    <property type="project" value="InterPro"/>
</dbReference>
<dbReference type="Pfam" id="PF00364">
    <property type="entry name" value="Biotin_lipoyl"/>
    <property type="match status" value="1"/>
</dbReference>
<feature type="domain" description="Biotin carboxylation" evidence="14">
    <location>
        <begin position="5"/>
        <end position="449"/>
    </location>
</feature>
<dbReference type="Gene3D" id="3.30.470.20">
    <property type="entry name" value="ATP-grasp fold, B domain"/>
    <property type="match status" value="1"/>
</dbReference>
<reference evidence="15 16" key="1">
    <citation type="submission" date="2020-08" db="EMBL/GenBank/DDBJ databases">
        <title>Genomic Encyclopedia of Type Strains, Phase III (KMG-III): the genomes of soil and plant-associated and newly described type strains.</title>
        <authorList>
            <person name="Whitman W."/>
        </authorList>
    </citation>
    <scope>NUCLEOTIDE SEQUENCE [LARGE SCALE GENOMIC DNA]</scope>
    <source>
        <strain evidence="15 16">CECT 8571</strain>
    </source>
</reference>
<proteinExistence type="predicted"/>
<dbReference type="CDD" id="cd06850">
    <property type="entry name" value="biotinyl_domain"/>
    <property type="match status" value="1"/>
</dbReference>
<comment type="catalytic activity">
    <reaction evidence="11">
        <text>N(6)-biotinyl-L-lysyl-[protein] + hydrogencarbonate + ATP = N(6)-carboxybiotinyl-L-lysyl-[protein] + ADP + phosphate + H(+)</text>
        <dbReference type="Rhea" id="RHEA:13501"/>
        <dbReference type="Rhea" id="RHEA-COMP:10505"/>
        <dbReference type="Rhea" id="RHEA-COMP:10506"/>
        <dbReference type="ChEBI" id="CHEBI:15378"/>
        <dbReference type="ChEBI" id="CHEBI:17544"/>
        <dbReference type="ChEBI" id="CHEBI:30616"/>
        <dbReference type="ChEBI" id="CHEBI:43474"/>
        <dbReference type="ChEBI" id="CHEBI:83144"/>
        <dbReference type="ChEBI" id="CHEBI:83145"/>
        <dbReference type="ChEBI" id="CHEBI:456216"/>
        <dbReference type="EC" id="6.3.4.14"/>
    </reaction>
</comment>
<dbReference type="AlphaFoldDB" id="A0A839URV4"/>
<comment type="cofactor">
    <cofactor evidence="1">
        <name>biotin</name>
        <dbReference type="ChEBI" id="CHEBI:57586"/>
    </cofactor>
</comment>
<evidence type="ECO:0000256" key="12">
    <source>
        <dbReference type="PROSITE-ProRule" id="PRU00409"/>
    </source>
</evidence>
<evidence type="ECO:0000256" key="8">
    <source>
        <dbReference type="ARBA" id="ARBA00022840"/>
    </source>
</evidence>
<comment type="caution">
    <text evidence="15">The sequence shown here is derived from an EMBL/GenBank/DDBJ whole genome shotgun (WGS) entry which is preliminary data.</text>
</comment>
<accession>A0A839URV4</accession>
<evidence type="ECO:0000256" key="9">
    <source>
        <dbReference type="ARBA" id="ARBA00023267"/>
    </source>
</evidence>
<evidence type="ECO:0000259" key="13">
    <source>
        <dbReference type="PROSITE" id="PS50975"/>
    </source>
</evidence>
<evidence type="ECO:0000256" key="10">
    <source>
        <dbReference type="ARBA" id="ARBA00033786"/>
    </source>
</evidence>
<comment type="subunit">
    <text evidence="4">Acetyl-CoA carboxylase is a heterohexamer of biotin carboxyl carrier protein, biotin carboxylase and the two subunits of carboxyl transferase in a 2:2 complex.</text>
</comment>
<dbReference type="Pfam" id="PF02785">
    <property type="entry name" value="Biotin_carb_C"/>
    <property type="match status" value="1"/>
</dbReference>
<evidence type="ECO:0000259" key="14">
    <source>
        <dbReference type="PROSITE" id="PS50979"/>
    </source>
</evidence>
<keyword evidence="9" id="KW-0092">Biotin</keyword>
<dbReference type="EMBL" id="JACHXZ010000002">
    <property type="protein sequence ID" value="MBB3168127.1"/>
    <property type="molecule type" value="Genomic_DNA"/>
</dbReference>
<dbReference type="SMART" id="SM00878">
    <property type="entry name" value="Biotin_carb_C"/>
    <property type="match status" value="1"/>
</dbReference>
<evidence type="ECO:0000256" key="11">
    <source>
        <dbReference type="ARBA" id="ARBA00048600"/>
    </source>
</evidence>
<gene>
    <name evidence="15" type="ORF">FHS30_001311</name>
</gene>
<dbReference type="InterPro" id="IPR011761">
    <property type="entry name" value="ATP-grasp"/>
</dbReference>
<evidence type="ECO:0000256" key="7">
    <source>
        <dbReference type="ARBA" id="ARBA00022741"/>
    </source>
</evidence>
<dbReference type="PROSITE" id="PS00188">
    <property type="entry name" value="BIOTIN"/>
    <property type="match status" value="1"/>
</dbReference>
<dbReference type="FunFam" id="3.40.50.20:FF:000010">
    <property type="entry name" value="Propionyl-CoA carboxylase subunit alpha"/>
    <property type="match status" value="1"/>
</dbReference>
<evidence type="ECO:0000256" key="3">
    <source>
        <dbReference type="ARBA" id="ARBA00004956"/>
    </source>
</evidence>
<evidence type="ECO:0000313" key="15">
    <source>
        <dbReference type="EMBL" id="MBB3168127.1"/>
    </source>
</evidence>
<dbReference type="PROSITE" id="PS50979">
    <property type="entry name" value="BC"/>
    <property type="match status" value="1"/>
</dbReference>
<dbReference type="Gene3D" id="2.40.50.100">
    <property type="match status" value="1"/>
</dbReference>
<dbReference type="SUPFAM" id="SSF52440">
    <property type="entry name" value="PreATP-grasp domain"/>
    <property type="match status" value="1"/>
</dbReference>
<dbReference type="Pfam" id="PF00289">
    <property type="entry name" value="Biotin_carb_N"/>
    <property type="match status" value="1"/>
</dbReference>
<dbReference type="InterPro" id="IPR005481">
    <property type="entry name" value="BC-like_N"/>
</dbReference>
<dbReference type="PANTHER" id="PTHR18866:SF33">
    <property type="entry name" value="METHYLCROTONOYL-COA CARBOXYLASE SUBUNIT ALPHA, MITOCHONDRIAL-RELATED"/>
    <property type="match status" value="1"/>
</dbReference>
<dbReference type="InterPro" id="IPR011054">
    <property type="entry name" value="Rudment_hybrid_motif"/>
</dbReference>
<feature type="domain" description="ATP-grasp" evidence="13">
    <location>
        <begin position="124"/>
        <end position="320"/>
    </location>
</feature>
<keyword evidence="6" id="KW-0436">Ligase</keyword>
<dbReference type="FunFam" id="3.30.1490.20:FF:000003">
    <property type="entry name" value="acetyl-CoA carboxylase isoform X1"/>
    <property type="match status" value="1"/>
</dbReference>
<dbReference type="InterPro" id="IPR011764">
    <property type="entry name" value="Biotin_carboxylation_dom"/>
</dbReference>
<evidence type="ECO:0000256" key="4">
    <source>
        <dbReference type="ARBA" id="ARBA00011750"/>
    </source>
</evidence>
<evidence type="ECO:0000313" key="16">
    <source>
        <dbReference type="Proteomes" id="UP000559987"/>
    </source>
</evidence>
<dbReference type="GO" id="GO:0004075">
    <property type="term" value="F:biotin carboxylase activity"/>
    <property type="evidence" value="ECO:0007669"/>
    <property type="project" value="UniProtKB-EC"/>
</dbReference>
<evidence type="ECO:0000256" key="2">
    <source>
        <dbReference type="ARBA" id="ARBA00003761"/>
    </source>
</evidence>
<dbReference type="Proteomes" id="UP000559987">
    <property type="component" value="Unassembled WGS sequence"/>
</dbReference>
<evidence type="ECO:0000256" key="1">
    <source>
        <dbReference type="ARBA" id="ARBA00001953"/>
    </source>
</evidence>
<dbReference type="PROSITE" id="PS50975">
    <property type="entry name" value="ATP_GRASP"/>
    <property type="match status" value="1"/>
</dbReference>
<dbReference type="InterPro" id="IPR050856">
    <property type="entry name" value="Biotin_carboxylase_complex"/>
</dbReference>
<keyword evidence="8 12" id="KW-0067">ATP-binding</keyword>
<dbReference type="SUPFAM" id="SSF56059">
    <property type="entry name" value="Glutathione synthetase ATP-binding domain-like"/>
    <property type="match status" value="1"/>
</dbReference>
<organism evidence="15 16">
    <name type="scientific">Simiduia aestuariiviva</name>
    <dbReference type="NCBI Taxonomy" id="1510459"/>
    <lineage>
        <taxon>Bacteria</taxon>
        <taxon>Pseudomonadati</taxon>
        <taxon>Pseudomonadota</taxon>
        <taxon>Gammaproteobacteria</taxon>
        <taxon>Cellvibrionales</taxon>
        <taxon>Cellvibrionaceae</taxon>
        <taxon>Simiduia</taxon>
    </lineage>
</organism>
<dbReference type="InterPro" id="IPR001882">
    <property type="entry name" value="Biotin_BS"/>
</dbReference>
<keyword evidence="7 12" id="KW-0547">Nucleotide-binding</keyword>
<comment type="pathway">
    <text evidence="3">Lipid metabolism; malonyl-CoA biosynthesis; malonyl-CoA from acetyl-CoA: step 1/1.</text>
</comment>
<dbReference type="RefSeq" id="WP_183909565.1">
    <property type="nucleotide sequence ID" value="NZ_JACHXZ010000002.1"/>
</dbReference>
<dbReference type="PROSITE" id="PS00867">
    <property type="entry name" value="CPSASE_2"/>
    <property type="match status" value="1"/>
</dbReference>
<dbReference type="Pfam" id="PF02786">
    <property type="entry name" value="CPSase_L_D2"/>
    <property type="match status" value="1"/>
</dbReference>
<dbReference type="InterPro" id="IPR005482">
    <property type="entry name" value="Biotin_COase_C"/>
</dbReference>